<sequence length="355" mass="39052">MNLAPETALRHYFGQADASQGGWTGGWSVRWDALSASQREAVLSREVPEVVTVRTSGSTGVPTQWSRSREQVLAEAAMLAALWREDPVDLMLAFAPPTHLYGLLTTLLMPAVLGVEVWYQPGPEAAMPDVRGRALGITAIPWTFRLLDRRRDELARASRIVIQHSTATLPPGAEDFANAFGRGRVRITEIFGSTESGGIAHRTGRDQPWTLFPDITLTHTADGAQPEVPLVVSGPRLATGLDTWATGDFVEVVDPRHFRFHGRRTRLRKINGVRVDFDEVEHRLRDTVPSKDVACVPVDDPVRGENFTVLVVPDGPGGPDVVKAVRIALKSWNLVPHEVLVVPAIERSETGKLRR</sequence>
<dbReference type="Pfam" id="PF13193">
    <property type="entry name" value="AMP-binding_C"/>
    <property type="match status" value="1"/>
</dbReference>
<name>A0A2N3Y529_SACSN</name>
<proteinExistence type="predicted"/>
<dbReference type="Proteomes" id="UP000233786">
    <property type="component" value="Unassembled WGS sequence"/>
</dbReference>
<gene>
    <name evidence="3" type="ORF">A8926_6086</name>
</gene>
<dbReference type="STRING" id="994479.GCA_000194155_03843"/>
<dbReference type="Gene3D" id="3.40.50.12780">
    <property type="entry name" value="N-terminal domain of ligase-like"/>
    <property type="match status" value="1"/>
</dbReference>
<evidence type="ECO:0000313" key="3">
    <source>
        <dbReference type="EMBL" id="PKW18032.1"/>
    </source>
</evidence>
<keyword evidence="4" id="KW-1185">Reference proteome</keyword>
<dbReference type="Pfam" id="PF00501">
    <property type="entry name" value="AMP-binding"/>
    <property type="match status" value="1"/>
</dbReference>
<accession>A0A2N3Y529</accession>
<dbReference type="Gene3D" id="3.30.300.30">
    <property type="match status" value="1"/>
</dbReference>
<dbReference type="OrthoDB" id="9787658at2"/>
<organism evidence="3 4">
    <name type="scientific">Saccharopolyspora spinosa</name>
    <dbReference type="NCBI Taxonomy" id="60894"/>
    <lineage>
        <taxon>Bacteria</taxon>
        <taxon>Bacillati</taxon>
        <taxon>Actinomycetota</taxon>
        <taxon>Actinomycetes</taxon>
        <taxon>Pseudonocardiales</taxon>
        <taxon>Pseudonocardiaceae</taxon>
        <taxon>Saccharopolyspora</taxon>
    </lineage>
</organism>
<comment type="caution">
    <text evidence="3">The sequence shown here is derived from an EMBL/GenBank/DDBJ whole genome shotgun (WGS) entry which is preliminary data.</text>
</comment>
<reference evidence="3" key="1">
    <citation type="submission" date="2017-12" db="EMBL/GenBank/DDBJ databases">
        <title>Sequencing the genomes of 1000 Actinobacteria strains.</title>
        <authorList>
            <person name="Klenk H.-P."/>
        </authorList>
    </citation>
    <scope>NUCLEOTIDE SEQUENCE [LARGE SCALE GENOMIC DNA]</scope>
    <source>
        <strain evidence="3">DSM 44228</strain>
    </source>
</reference>
<dbReference type="InterPro" id="IPR000873">
    <property type="entry name" value="AMP-dep_synth/lig_dom"/>
</dbReference>
<evidence type="ECO:0000313" key="4">
    <source>
        <dbReference type="Proteomes" id="UP000233786"/>
    </source>
</evidence>
<evidence type="ECO:0000259" key="1">
    <source>
        <dbReference type="Pfam" id="PF00501"/>
    </source>
</evidence>
<dbReference type="SUPFAM" id="SSF56801">
    <property type="entry name" value="Acetyl-CoA synthetase-like"/>
    <property type="match status" value="1"/>
</dbReference>
<feature type="domain" description="AMP-binding enzyme C-terminal" evidence="2">
    <location>
        <begin position="279"/>
        <end position="352"/>
    </location>
</feature>
<evidence type="ECO:0000259" key="2">
    <source>
        <dbReference type="Pfam" id="PF13193"/>
    </source>
</evidence>
<dbReference type="AlphaFoldDB" id="A0A2N3Y529"/>
<dbReference type="InterPro" id="IPR025110">
    <property type="entry name" value="AMP-bd_C"/>
</dbReference>
<dbReference type="RefSeq" id="WP_010307550.1">
    <property type="nucleotide sequence ID" value="NZ_CP061007.1"/>
</dbReference>
<feature type="domain" description="AMP-dependent synthetase/ligase" evidence="1">
    <location>
        <begin position="55"/>
        <end position="211"/>
    </location>
</feature>
<protein>
    <submittedName>
        <fullName evidence="3">AMP-binding enzyme</fullName>
    </submittedName>
</protein>
<dbReference type="InterPro" id="IPR045851">
    <property type="entry name" value="AMP-bd_C_sf"/>
</dbReference>
<dbReference type="InterPro" id="IPR042099">
    <property type="entry name" value="ANL_N_sf"/>
</dbReference>
<dbReference type="EMBL" id="PJNB01000001">
    <property type="protein sequence ID" value="PKW18032.1"/>
    <property type="molecule type" value="Genomic_DNA"/>
</dbReference>